<gene>
    <name evidence="1" type="ORF">DesU5LDRAFT_1887</name>
</gene>
<reference evidence="1" key="1">
    <citation type="submission" date="2011-11" db="EMBL/GenBank/DDBJ databases">
        <title>Improved High-Quality Draft sequence of Desulfovibrio sp. U5L.</title>
        <authorList>
            <consortium name="US DOE Joint Genome Institute"/>
            <person name="Lucas S."/>
            <person name="Han J."/>
            <person name="Lapidus A."/>
            <person name="Cheng J.-F."/>
            <person name="Goodwin L."/>
            <person name="Pitluck S."/>
            <person name="Peters L."/>
            <person name="Ovchinnikova G."/>
            <person name="Held B."/>
            <person name="Detter J.C."/>
            <person name="Han C."/>
            <person name="Tapia R."/>
            <person name="Land M."/>
            <person name="Hauser L."/>
            <person name="Kyrpides N."/>
            <person name="Ivanova N."/>
            <person name="Pagani I."/>
            <person name="Gabster J."/>
            <person name="Walker C."/>
            <person name="Stolyar S."/>
            <person name="Stahl D."/>
            <person name="Arkin A."/>
            <person name="Dehal P."/>
            <person name="Hazen T."/>
            <person name="Woyke T."/>
        </authorList>
    </citation>
    <scope>NUCLEOTIDE SEQUENCE [LARGE SCALE GENOMIC DNA]</scope>
    <source>
        <strain evidence="1">U5L</strain>
    </source>
</reference>
<dbReference type="EMBL" id="JH600068">
    <property type="protein sequence ID" value="EIG53564.1"/>
    <property type="molecule type" value="Genomic_DNA"/>
</dbReference>
<proteinExistence type="predicted"/>
<accession>I2Q1A8</accession>
<organism evidence="1">
    <name type="scientific">Desulfovibrio sp. U5L</name>
    <dbReference type="NCBI Taxonomy" id="596152"/>
    <lineage>
        <taxon>Bacteria</taxon>
        <taxon>Pseudomonadati</taxon>
        <taxon>Thermodesulfobacteriota</taxon>
        <taxon>Desulfovibrionia</taxon>
        <taxon>Desulfovibrionales</taxon>
        <taxon>Desulfovibrionaceae</taxon>
        <taxon>Desulfovibrio</taxon>
    </lineage>
</organism>
<sequence>MGSRHGQRSKGGIRVLRLGVKALYQQTMPDGPVIEERGDWIGILMPPAT</sequence>
<protein>
    <submittedName>
        <fullName evidence="1">Uncharacterized protein</fullName>
    </submittedName>
</protein>
<name>I2Q1A8_9BACT</name>
<dbReference type="AlphaFoldDB" id="I2Q1A8"/>
<dbReference type="HOGENOM" id="CLU_3134950_0_0_7"/>
<evidence type="ECO:0000313" key="1">
    <source>
        <dbReference type="EMBL" id="EIG53564.1"/>
    </source>
</evidence>